<gene>
    <name evidence="1" type="ORF">SY83_22095</name>
</gene>
<evidence type="ECO:0008006" key="3">
    <source>
        <dbReference type="Google" id="ProtNLM"/>
    </source>
</evidence>
<name>A0A172TNY4_9BACL</name>
<dbReference type="RefSeq" id="WP_068610493.1">
    <property type="nucleotide sequence ID" value="NZ_CP011388.1"/>
</dbReference>
<organism evidence="1 2">
    <name type="scientific">Paenibacillus swuensis</name>
    <dbReference type="NCBI Taxonomy" id="1178515"/>
    <lineage>
        <taxon>Bacteria</taxon>
        <taxon>Bacillati</taxon>
        <taxon>Bacillota</taxon>
        <taxon>Bacilli</taxon>
        <taxon>Bacillales</taxon>
        <taxon>Paenibacillaceae</taxon>
        <taxon>Paenibacillus</taxon>
    </lineage>
</organism>
<dbReference type="PATRIC" id="fig|1178515.4.peg.4479"/>
<proteinExistence type="predicted"/>
<accession>A0A172TNY4</accession>
<evidence type="ECO:0000313" key="1">
    <source>
        <dbReference type="EMBL" id="ANE48527.1"/>
    </source>
</evidence>
<protein>
    <recommendedName>
        <fullName evidence="3">DUF2642 domain-containing protein</fullName>
    </recommendedName>
</protein>
<dbReference type="OrthoDB" id="2666278at2"/>
<dbReference type="KEGG" id="pswu:SY83_22095"/>
<keyword evidence="2" id="KW-1185">Reference proteome</keyword>
<sequence>MTEVTGVQPVLQGNTGMVETLKKMREDAYGVCAQCVGRPVQVETIHGETIQGTVANVDDHHLYLEVAQVDARGYYYNNVILPLVLYELLVISLLA</sequence>
<dbReference type="STRING" id="1178515.SY83_22095"/>
<dbReference type="Proteomes" id="UP000076927">
    <property type="component" value="Chromosome"/>
</dbReference>
<reference evidence="1 2" key="1">
    <citation type="submission" date="2015-01" db="EMBL/GenBank/DDBJ databases">
        <title>Paenibacillus swuensis/DY6/whole genome sequencing.</title>
        <authorList>
            <person name="Kim M.K."/>
            <person name="Srinivasan S."/>
            <person name="Lee J.-J."/>
        </authorList>
    </citation>
    <scope>NUCLEOTIDE SEQUENCE [LARGE SCALE GENOMIC DNA]</scope>
    <source>
        <strain evidence="1 2">DY6</strain>
    </source>
</reference>
<evidence type="ECO:0000313" key="2">
    <source>
        <dbReference type="Proteomes" id="UP000076927"/>
    </source>
</evidence>
<dbReference type="AlphaFoldDB" id="A0A172TNY4"/>
<dbReference type="EMBL" id="CP011388">
    <property type="protein sequence ID" value="ANE48527.1"/>
    <property type="molecule type" value="Genomic_DNA"/>
</dbReference>